<sequence length="75" mass="8389">MSLRELRQKRGLTQRQLADKIDGVSHGRIADYEAGRRPIEGMSLGVALKLCDALKVSNPRKLLEAERPKENTSES</sequence>
<dbReference type="InterPro" id="IPR001387">
    <property type="entry name" value="Cro/C1-type_HTH"/>
</dbReference>
<dbReference type="AlphaFoldDB" id="A0A6A2T0A8"/>
<accession>A0A6A2T0A8</accession>
<evidence type="ECO:0000313" key="3">
    <source>
        <dbReference type="EMBL" id="KAB7323703.1"/>
    </source>
</evidence>
<dbReference type="CDD" id="cd00093">
    <property type="entry name" value="HTH_XRE"/>
    <property type="match status" value="1"/>
</dbReference>
<evidence type="ECO:0000313" key="4">
    <source>
        <dbReference type="Proteomes" id="UP000451234"/>
    </source>
</evidence>
<proteinExistence type="predicted"/>
<dbReference type="Proteomes" id="UP000460333">
    <property type="component" value="Unassembled WGS sequence"/>
</dbReference>
<dbReference type="GO" id="GO:0003677">
    <property type="term" value="F:DNA binding"/>
    <property type="evidence" value="ECO:0007669"/>
    <property type="project" value="InterPro"/>
</dbReference>
<dbReference type="RefSeq" id="WP_032736097.1">
    <property type="nucleotide sequence ID" value="NZ_JADNCO010000002.1"/>
</dbReference>
<dbReference type="Pfam" id="PF01381">
    <property type="entry name" value="HTH_3"/>
    <property type="match status" value="1"/>
</dbReference>
<organism evidence="3 4">
    <name type="scientific">Bifidobacterium longum</name>
    <dbReference type="NCBI Taxonomy" id="216816"/>
    <lineage>
        <taxon>Bacteria</taxon>
        <taxon>Bacillati</taxon>
        <taxon>Actinomycetota</taxon>
        <taxon>Actinomycetes</taxon>
        <taxon>Bifidobacteriales</taxon>
        <taxon>Bifidobacteriaceae</taxon>
        <taxon>Bifidobacterium</taxon>
    </lineage>
</organism>
<evidence type="ECO:0000313" key="2">
    <source>
        <dbReference type="EMBL" id="KAB7236473.1"/>
    </source>
</evidence>
<gene>
    <name evidence="3" type="ORF">GBB65_02935</name>
    <name evidence="2" type="ORF">GBC43_04695</name>
</gene>
<name>A0A6A2T0A8_BIFLN</name>
<protein>
    <submittedName>
        <fullName evidence="3">Helix-turn-helix transcriptional regulator</fullName>
    </submittedName>
</protein>
<dbReference type="EMBL" id="WDRV01000002">
    <property type="protein sequence ID" value="KAB7323703.1"/>
    <property type="molecule type" value="Genomic_DNA"/>
</dbReference>
<dbReference type="SUPFAM" id="SSF47413">
    <property type="entry name" value="lambda repressor-like DNA-binding domains"/>
    <property type="match status" value="1"/>
</dbReference>
<feature type="domain" description="HTH cro/C1-type" evidence="1">
    <location>
        <begin position="3"/>
        <end position="62"/>
    </location>
</feature>
<evidence type="ECO:0000313" key="5">
    <source>
        <dbReference type="Proteomes" id="UP000460333"/>
    </source>
</evidence>
<dbReference type="Proteomes" id="UP000451234">
    <property type="component" value="Unassembled WGS sequence"/>
</dbReference>
<evidence type="ECO:0000259" key="1">
    <source>
        <dbReference type="PROSITE" id="PS50943"/>
    </source>
</evidence>
<dbReference type="PROSITE" id="PS50943">
    <property type="entry name" value="HTH_CROC1"/>
    <property type="match status" value="1"/>
</dbReference>
<dbReference type="EMBL" id="WDTJ01000004">
    <property type="protein sequence ID" value="KAB7236473.1"/>
    <property type="molecule type" value="Genomic_DNA"/>
</dbReference>
<dbReference type="SMART" id="SM00530">
    <property type="entry name" value="HTH_XRE"/>
    <property type="match status" value="1"/>
</dbReference>
<dbReference type="InterPro" id="IPR010982">
    <property type="entry name" value="Lambda_DNA-bd_dom_sf"/>
</dbReference>
<dbReference type="Gene3D" id="1.10.260.40">
    <property type="entry name" value="lambda repressor-like DNA-binding domains"/>
    <property type="match status" value="1"/>
</dbReference>
<comment type="caution">
    <text evidence="3">The sequence shown here is derived from an EMBL/GenBank/DDBJ whole genome shotgun (WGS) entry which is preliminary data.</text>
</comment>
<reference evidence="4 5" key="1">
    <citation type="journal article" date="2019" name="Nat. Med.">
        <title>A library of human gut bacterial isolates paired with longitudinal multiomics data enables mechanistic microbiome research.</title>
        <authorList>
            <person name="Poyet M."/>
            <person name="Groussin M."/>
            <person name="Gibbons S.M."/>
            <person name="Avila-Pacheco J."/>
            <person name="Jiang X."/>
            <person name="Kearney S.M."/>
            <person name="Perrotta A.R."/>
            <person name="Berdy B."/>
            <person name="Zhao S."/>
            <person name="Lieberman T.D."/>
            <person name="Swanson P.K."/>
            <person name="Smith M."/>
            <person name="Roesemann S."/>
            <person name="Alexander J.E."/>
            <person name="Rich S.A."/>
            <person name="Livny J."/>
            <person name="Vlamakis H."/>
            <person name="Clish C."/>
            <person name="Bullock K."/>
            <person name="Deik A."/>
            <person name="Scott J."/>
            <person name="Pierce K.A."/>
            <person name="Xavier R.J."/>
            <person name="Alm E.J."/>
        </authorList>
    </citation>
    <scope>NUCLEOTIDE SEQUENCE [LARGE SCALE GENOMIC DNA]</scope>
    <source>
        <strain evidence="2 5">BIOML-A118</strain>
        <strain evidence="3 4">BIOML-A75</strain>
    </source>
</reference>